<dbReference type="RefSeq" id="WP_096358955.1">
    <property type="nucleotide sequence ID" value="NZ_AP014946.1"/>
</dbReference>
<reference evidence="1 2" key="1">
    <citation type="submission" date="2015-08" db="EMBL/GenBank/DDBJ databases">
        <title>Investigation of the bacterial diversity of lava forest soil.</title>
        <authorList>
            <person name="Lee J.S."/>
        </authorList>
    </citation>
    <scope>NUCLEOTIDE SEQUENCE [LARGE SCALE GENOMIC DNA]</scope>
    <source>
        <strain evidence="1 2">GJW-30</strain>
    </source>
</reference>
<dbReference type="Proteomes" id="UP000236884">
    <property type="component" value="Chromosome"/>
</dbReference>
<gene>
    <name evidence="1" type="ORF">GJW-30_1_04013</name>
</gene>
<evidence type="ECO:0008006" key="3">
    <source>
        <dbReference type="Google" id="ProtNLM"/>
    </source>
</evidence>
<evidence type="ECO:0000313" key="2">
    <source>
        <dbReference type="Proteomes" id="UP000236884"/>
    </source>
</evidence>
<sequence>MLTSLSPSEAEHSAALSLLSSAAVRERSAEMLEVALRGDLAEFTVDLDRLPAIADAVVGTIRANYPSLKIPFHARWRHFVFQGRDLWAELQQRATFTDKTARARSRFDLAIVSVLLDAGAGATWRYRDQATGLTIGRSEGLALASLRMFEQGLFSNDLSDPLRADADRLATLELDELADAFQIGESNTMTGLDGRHRLLQQLGTSALANSASFAGADSARPGGLFDAIIRQADQNRIAAPDILRELLLALGPIWPGRHQLAGISLGDCWKHATIRRDDSTDGLIPFHKLSQWMAYSLVEPLEQAGFTVTDADGLTGLAEYRNGGLFIDLGAIVPRDPAILNAQHAADSAIVVAWRALTVALLDQLAPLVRERLGVSAEQFPLACLLEGGTWATGRAVAASRRADGGPQLAIQADGTVF</sequence>
<protein>
    <recommendedName>
        <fullName evidence="3">Uracil phosphoribosyltransferase</fullName>
    </recommendedName>
</protein>
<keyword evidence="2" id="KW-1185">Reference proteome</keyword>
<proteinExistence type="predicted"/>
<dbReference type="InterPro" id="IPR012469">
    <property type="entry name" value="DUF1688"/>
</dbReference>
<name>A0A0S3Q0F9_9BRAD</name>
<dbReference type="PANTHER" id="PTHR31687">
    <property type="match status" value="1"/>
</dbReference>
<dbReference type="KEGG" id="vgo:GJW-30_1_04013"/>
<accession>A0A0S3Q0F9</accession>
<dbReference type="OrthoDB" id="9779699at2"/>
<dbReference type="AlphaFoldDB" id="A0A0S3Q0F9"/>
<organism evidence="1 2">
    <name type="scientific">Variibacter gotjawalensis</name>
    <dbReference type="NCBI Taxonomy" id="1333996"/>
    <lineage>
        <taxon>Bacteria</taxon>
        <taxon>Pseudomonadati</taxon>
        <taxon>Pseudomonadota</taxon>
        <taxon>Alphaproteobacteria</taxon>
        <taxon>Hyphomicrobiales</taxon>
        <taxon>Nitrobacteraceae</taxon>
        <taxon>Variibacter</taxon>
    </lineage>
</organism>
<evidence type="ECO:0000313" key="1">
    <source>
        <dbReference type="EMBL" id="BAT61456.1"/>
    </source>
</evidence>
<dbReference type="EMBL" id="AP014946">
    <property type="protein sequence ID" value="BAT61456.1"/>
    <property type="molecule type" value="Genomic_DNA"/>
</dbReference>
<dbReference type="Pfam" id="PF07958">
    <property type="entry name" value="DUF1688"/>
    <property type="match status" value="1"/>
</dbReference>
<dbReference type="PANTHER" id="PTHR31687:SF3">
    <property type="entry name" value="PROTEIN URG3"/>
    <property type="match status" value="1"/>
</dbReference>